<dbReference type="GeneID" id="93611741"/>
<dbReference type="VEuPathDB" id="FungiDB:RO3G_04770"/>
<organism evidence="2 3">
    <name type="scientific">Rhizopus delemar (strain RA 99-880 / ATCC MYA-4621 / FGSC 9543 / NRRL 43880)</name>
    <name type="common">Mucormycosis agent</name>
    <name type="synonym">Rhizopus arrhizus var. delemar</name>
    <dbReference type="NCBI Taxonomy" id="246409"/>
    <lineage>
        <taxon>Eukaryota</taxon>
        <taxon>Fungi</taxon>
        <taxon>Fungi incertae sedis</taxon>
        <taxon>Mucoromycota</taxon>
        <taxon>Mucoromycotina</taxon>
        <taxon>Mucoromycetes</taxon>
        <taxon>Mucorales</taxon>
        <taxon>Mucorineae</taxon>
        <taxon>Rhizopodaceae</taxon>
        <taxon>Rhizopus</taxon>
    </lineage>
</organism>
<evidence type="ECO:0000313" key="3">
    <source>
        <dbReference type="Proteomes" id="UP000009138"/>
    </source>
</evidence>
<dbReference type="AlphaFoldDB" id="I1BV35"/>
<accession>I1BV35</accession>
<reference evidence="2 3" key="1">
    <citation type="journal article" date="2009" name="PLoS Genet.">
        <title>Genomic analysis of the basal lineage fungus Rhizopus oryzae reveals a whole-genome duplication.</title>
        <authorList>
            <person name="Ma L.-J."/>
            <person name="Ibrahim A.S."/>
            <person name="Skory C."/>
            <person name="Grabherr M.G."/>
            <person name="Burger G."/>
            <person name="Butler M."/>
            <person name="Elias M."/>
            <person name="Idnurm A."/>
            <person name="Lang B.F."/>
            <person name="Sone T."/>
            <person name="Abe A."/>
            <person name="Calvo S.E."/>
            <person name="Corrochano L.M."/>
            <person name="Engels R."/>
            <person name="Fu J."/>
            <person name="Hansberg W."/>
            <person name="Kim J.-M."/>
            <person name="Kodira C.D."/>
            <person name="Koehrsen M.J."/>
            <person name="Liu B."/>
            <person name="Miranda-Saavedra D."/>
            <person name="O'Leary S."/>
            <person name="Ortiz-Castellanos L."/>
            <person name="Poulter R."/>
            <person name="Rodriguez-Romero J."/>
            <person name="Ruiz-Herrera J."/>
            <person name="Shen Y.-Q."/>
            <person name="Zeng Q."/>
            <person name="Galagan J."/>
            <person name="Birren B.W."/>
            <person name="Cuomo C.A."/>
            <person name="Wickes B.L."/>
        </authorList>
    </citation>
    <scope>NUCLEOTIDE SEQUENCE [LARGE SCALE GENOMIC DNA]</scope>
    <source>
        <strain evidence="3">RA 99-880 / ATCC MYA-4621 / FGSC 9543 / NRRL 43880</strain>
    </source>
</reference>
<evidence type="ECO:0000313" key="2">
    <source>
        <dbReference type="EMBL" id="EIE80065.1"/>
    </source>
</evidence>
<evidence type="ECO:0000256" key="1">
    <source>
        <dbReference type="SAM" id="Phobius"/>
    </source>
</evidence>
<protein>
    <submittedName>
        <fullName evidence="2">Uncharacterized protein</fullName>
    </submittedName>
</protein>
<dbReference type="Proteomes" id="UP000009138">
    <property type="component" value="Unassembled WGS sequence"/>
</dbReference>
<keyword evidence="3" id="KW-1185">Reference proteome</keyword>
<gene>
    <name evidence="2" type="ORF">RO3G_04770</name>
</gene>
<feature type="transmembrane region" description="Helical" evidence="1">
    <location>
        <begin position="65"/>
        <end position="87"/>
    </location>
</feature>
<proteinExistence type="predicted"/>
<dbReference type="EMBL" id="CH476734">
    <property type="protein sequence ID" value="EIE80065.1"/>
    <property type="molecule type" value="Genomic_DNA"/>
</dbReference>
<keyword evidence="1" id="KW-1133">Transmembrane helix</keyword>
<dbReference type="InParanoid" id="I1BV35"/>
<keyword evidence="1" id="KW-0472">Membrane</keyword>
<dbReference type="RefSeq" id="XP_067515461.1">
    <property type="nucleotide sequence ID" value="XM_067659360.1"/>
</dbReference>
<sequence length="90" mass="10880">MSEMVRWEDEEELKRQVKRDISRLDKQLDIVYEKDAIVSSVKEIINNMKQIKWNIWIKMLIGTEIISWAIQMCAIFLVITMVTRYLYLLQ</sequence>
<name>I1BV35_RHIO9</name>
<keyword evidence="1" id="KW-0812">Transmembrane</keyword>